<dbReference type="EMBL" id="CM042015">
    <property type="protein sequence ID" value="KAI3711291.1"/>
    <property type="molecule type" value="Genomic_DNA"/>
</dbReference>
<name>A0ACB9AMV4_CICIN</name>
<reference evidence="2" key="1">
    <citation type="journal article" date="2022" name="Mol. Ecol. Resour.">
        <title>The genomes of chicory, endive, great burdock and yacon provide insights into Asteraceae palaeo-polyploidization history and plant inulin production.</title>
        <authorList>
            <person name="Fan W."/>
            <person name="Wang S."/>
            <person name="Wang H."/>
            <person name="Wang A."/>
            <person name="Jiang F."/>
            <person name="Liu H."/>
            <person name="Zhao H."/>
            <person name="Xu D."/>
            <person name="Zhang Y."/>
        </authorList>
    </citation>
    <scope>NUCLEOTIDE SEQUENCE [LARGE SCALE GENOMIC DNA]</scope>
    <source>
        <strain evidence="2">cv. Punajuju</strain>
    </source>
</reference>
<comment type="caution">
    <text evidence="1">The sequence shown here is derived from an EMBL/GenBank/DDBJ whole genome shotgun (WGS) entry which is preliminary data.</text>
</comment>
<organism evidence="1 2">
    <name type="scientific">Cichorium intybus</name>
    <name type="common">Chicory</name>
    <dbReference type="NCBI Taxonomy" id="13427"/>
    <lineage>
        <taxon>Eukaryota</taxon>
        <taxon>Viridiplantae</taxon>
        <taxon>Streptophyta</taxon>
        <taxon>Embryophyta</taxon>
        <taxon>Tracheophyta</taxon>
        <taxon>Spermatophyta</taxon>
        <taxon>Magnoliopsida</taxon>
        <taxon>eudicotyledons</taxon>
        <taxon>Gunneridae</taxon>
        <taxon>Pentapetalae</taxon>
        <taxon>asterids</taxon>
        <taxon>campanulids</taxon>
        <taxon>Asterales</taxon>
        <taxon>Asteraceae</taxon>
        <taxon>Cichorioideae</taxon>
        <taxon>Cichorieae</taxon>
        <taxon>Cichoriinae</taxon>
        <taxon>Cichorium</taxon>
    </lineage>
</organism>
<sequence>MAQTVFSFLVLSLMFFGFWETVESRSAARVYLEAQCRTAIYRDLCVETLLPYVGKTVPGPQQLARISLAVCLSKARKTKEYVDIVAKQLNQTKNFGDSQALEECARQMNNGVNQITLSVKEFQLLGKDAEENFPFHEDNMQNWISAALTNVDMCIDGILGDMIRGKDKAIIKAKILNVKQLASNSLALLNRYTLRHRASQIVKNP</sequence>
<evidence type="ECO:0000313" key="2">
    <source>
        <dbReference type="Proteomes" id="UP001055811"/>
    </source>
</evidence>
<dbReference type="Proteomes" id="UP001055811">
    <property type="component" value="Linkage Group LG07"/>
</dbReference>
<evidence type="ECO:0000313" key="1">
    <source>
        <dbReference type="EMBL" id="KAI3711291.1"/>
    </source>
</evidence>
<reference evidence="1 2" key="2">
    <citation type="journal article" date="2022" name="Mol. Ecol. Resour.">
        <title>The genomes of chicory, endive, great burdock and yacon provide insights into Asteraceae paleo-polyploidization history and plant inulin production.</title>
        <authorList>
            <person name="Fan W."/>
            <person name="Wang S."/>
            <person name="Wang H."/>
            <person name="Wang A."/>
            <person name="Jiang F."/>
            <person name="Liu H."/>
            <person name="Zhao H."/>
            <person name="Xu D."/>
            <person name="Zhang Y."/>
        </authorList>
    </citation>
    <scope>NUCLEOTIDE SEQUENCE [LARGE SCALE GENOMIC DNA]</scope>
    <source>
        <strain evidence="2">cv. Punajuju</strain>
        <tissue evidence="1">Leaves</tissue>
    </source>
</reference>
<proteinExistence type="predicted"/>
<protein>
    <submittedName>
        <fullName evidence="1">Uncharacterized protein</fullName>
    </submittedName>
</protein>
<gene>
    <name evidence="1" type="ORF">L2E82_41275</name>
</gene>
<accession>A0ACB9AMV4</accession>
<keyword evidence="2" id="KW-1185">Reference proteome</keyword>